<keyword evidence="3" id="KW-1185">Reference proteome</keyword>
<proteinExistence type="predicted"/>
<sequence>MLSSIHEEGEMIARNDHSHINGGFSDMSQIHNKMRLAALEGKVLSFKINTLVCSAIIYGVFGSILWTSEYFHVQNLFAGLLIGCVFGTAITAFYNYKWAKTYDGIEYGWTLLLPLGVAVGCYIAMRLLVWLIAIFFMLVIMMIVGKICKFASGS</sequence>
<dbReference type="Proteomes" id="UP000294937">
    <property type="component" value="Unassembled WGS sequence"/>
</dbReference>
<reference evidence="2 3" key="1">
    <citation type="submission" date="2019-03" db="EMBL/GenBank/DDBJ databases">
        <title>Genomic Encyclopedia of Type Strains, Phase IV (KMG-IV): sequencing the most valuable type-strain genomes for metagenomic binning, comparative biology and taxonomic classification.</title>
        <authorList>
            <person name="Goeker M."/>
        </authorList>
    </citation>
    <scope>NUCLEOTIDE SEQUENCE [LARGE SCALE GENOMIC DNA]</scope>
    <source>
        <strain evidence="2 3">DSM 45707</strain>
    </source>
</reference>
<feature type="transmembrane region" description="Helical" evidence="1">
    <location>
        <begin position="76"/>
        <end position="95"/>
    </location>
</feature>
<dbReference type="EMBL" id="SMAG01000001">
    <property type="protein sequence ID" value="TCS96621.1"/>
    <property type="molecule type" value="Genomic_DNA"/>
</dbReference>
<protein>
    <submittedName>
        <fullName evidence="2">Uncharacterized protein</fullName>
    </submittedName>
</protein>
<evidence type="ECO:0000313" key="2">
    <source>
        <dbReference type="EMBL" id="TCS96621.1"/>
    </source>
</evidence>
<dbReference type="RefSeq" id="WP_131923022.1">
    <property type="nucleotide sequence ID" value="NZ_SMAG01000001.1"/>
</dbReference>
<feature type="transmembrane region" description="Helical" evidence="1">
    <location>
        <begin position="107"/>
        <end position="125"/>
    </location>
</feature>
<keyword evidence="1" id="KW-1133">Transmembrane helix</keyword>
<feature type="transmembrane region" description="Helical" evidence="1">
    <location>
        <begin position="131"/>
        <end position="148"/>
    </location>
</feature>
<comment type="caution">
    <text evidence="2">The sequence shown here is derived from an EMBL/GenBank/DDBJ whole genome shotgun (WGS) entry which is preliminary data.</text>
</comment>
<accession>A0A4R3L988</accession>
<keyword evidence="1" id="KW-0472">Membrane</keyword>
<evidence type="ECO:0000256" key="1">
    <source>
        <dbReference type="SAM" id="Phobius"/>
    </source>
</evidence>
<gene>
    <name evidence="2" type="ORF">EDD58_101257</name>
</gene>
<evidence type="ECO:0000313" key="3">
    <source>
        <dbReference type="Proteomes" id="UP000294937"/>
    </source>
</evidence>
<organism evidence="2 3">
    <name type="scientific">Hazenella coriacea</name>
    <dbReference type="NCBI Taxonomy" id="1179467"/>
    <lineage>
        <taxon>Bacteria</taxon>
        <taxon>Bacillati</taxon>
        <taxon>Bacillota</taxon>
        <taxon>Bacilli</taxon>
        <taxon>Bacillales</taxon>
        <taxon>Thermoactinomycetaceae</taxon>
        <taxon>Hazenella</taxon>
    </lineage>
</organism>
<name>A0A4R3L988_9BACL</name>
<keyword evidence="1" id="KW-0812">Transmembrane</keyword>
<feature type="transmembrane region" description="Helical" evidence="1">
    <location>
        <begin position="43"/>
        <end position="64"/>
    </location>
</feature>
<dbReference type="AlphaFoldDB" id="A0A4R3L988"/>